<keyword evidence="4" id="KW-1185">Reference proteome</keyword>
<feature type="domain" description="Fibronectin type-III" evidence="2">
    <location>
        <begin position="26"/>
        <end position="122"/>
    </location>
</feature>
<dbReference type="Proteomes" id="UP000033684">
    <property type="component" value="Unassembled WGS sequence"/>
</dbReference>
<dbReference type="InterPro" id="IPR003961">
    <property type="entry name" value="FN3_dom"/>
</dbReference>
<gene>
    <name evidence="3" type="ORF">VZ94_20815</name>
</gene>
<sequence length="227" mass="24395">MNLTKPTEISNIILFACLLVPITENANAATKLSAYPISGQVSLKWSTTANTANYQLCYANQPIKDMSVCTSYTNGVSILSKANKYTATKLTDGTTYYFKIAALNENGDILSSSKSLAIIPQPLLNDTGILKTQCYQTASNILINCDDTAAKNLSTKQDGMIGSDANGIINSDADGFKGFNFTKIDSAGKELPKTAKVWSCIKDNGTGLVWEVKTADAGLRDKQKSLH</sequence>
<evidence type="ECO:0000259" key="2">
    <source>
        <dbReference type="PROSITE" id="PS50853"/>
    </source>
</evidence>
<reference evidence="3 4" key="2">
    <citation type="journal article" date="2016" name="Microb. Ecol.">
        <title>Genome Characteristics of a Novel Type I Methanotroph (Sn10-6) Isolated from a Flooded Indian Rice Field.</title>
        <authorList>
            <person name="Rahalkar M.C."/>
            <person name="Pandit P.S."/>
            <person name="Dhakephalkar P.K."/>
            <person name="Pore S."/>
            <person name="Arora P."/>
            <person name="Kapse N."/>
        </authorList>
    </citation>
    <scope>NUCLEOTIDE SEQUENCE [LARGE SCALE GENOMIC DNA]</scope>
    <source>
        <strain evidence="3 4">Sn10-6</strain>
    </source>
</reference>
<dbReference type="RefSeq" id="WP_045780709.1">
    <property type="nucleotide sequence ID" value="NZ_LAJX01000312.1"/>
</dbReference>
<dbReference type="AlphaFoldDB" id="A0A0F3IE60"/>
<feature type="signal peptide" evidence="1">
    <location>
        <begin position="1"/>
        <end position="28"/>
    </location>
</feature>
<dbReference type="EMBL" id="LAJX01000312">
    <property type="protein sequence ID" value="KJV05075.1"/>
    <property type="molecule type" value="Genomic_DNA"/>
</dbReference>
<comment type="caution">
    <text evidence="3">The sequence shown here is derived from an EMBL/GenBank/DDBJ whole genome shotgun (WGS) entry which is preliminary data.</text>
</comment>
<dbReference type="InterPro" id="IPR013783">
    <property type="entry name" value="Ig-like_fold"/>
</dbReference>
<accession>A0A0F3IE60</accession>
<proteinExistence type="predicted"/>
<organism evidence="3 4">
    <name type="scientific">Methylocucumis oryzae</name>
    <dbReference type="NCBI Taxonomy" id="1632867"/>
    <lineage>
        <taxon>Bacteria</taxon>
        <taxon>Pseudomonadati</taxon>
        <taxon>Pseudomonadota</taxon>
        <taxon>Gammaproteobacteria</taxon>
        <taxon>Methylococcales</taxon>
        <taxon>Methylococcaceae</taxon>
        <taxon>Methylocucumis</taxon>
    </lineage>
</organism>
<evidence type="ECO:0000313" key="4">
    <source>
        <dbReference type="Proteomes" id="UP000033684"/>
    </source>
</evidence>
<evidence type="ECO:0000313" key="3">
    <source>
        <dbReference type="EMBL" id="KJV05075.1"/>
    </source>
</evidence>
<dbReference type="CDD" id="cd00063">
    <property type="entry name" value="FN3"/>
    <property type="match status" value="1"/>
</dbReference>
<dbReference type="OrthoDB" id="9815730at2"/>
<dbReference type="Gene3D" id="2.60.40.10">
    <property type="entry name" value="Immunoglobulins"/>
    <property type="match status" value="1"/>
</dbReference>
<feature type="chain" id="PRO_5002462230" description="Fibronectin type-III domain-containing protein" evidence="1">
    <location>
        <begin position="29"/>
        <end position="227"/>
    </location>
</feature>
<evidence type="ECO:0000256" key="1">
    <source>
        <dbReference type="SAM" id="SignalP"/>
    </source>
</evidence>
<keyword evidence="1" id="KW-0732">Signal</keyword>
<dbReference type="SUPFAM" id="SSF49265">
    <property type="entry name" value="Fibronectin type III"/>
    <property type="match status" value="1"/>
</dbReference>
<protein>
    <recommendedName>
        <fullName evidence="2">Fibronectin type-III domain-containing protein</fullName>
    </recommendedName>
</protein>
<dbReference type="InterPro" id="IPR036116">
    <property type="entry name" value="FN3_sf"/>
</dbReference>
<dbReference type="PROSITE" id="PS50853">
    <property type="entry name" value="FN3"/>
    <property type="match status" value="1"/>
</dbReference>
<name>A0A0F3IE60_9GAMM</name>
<reference evidence="4" key="1">
    <citation type="submission" date="2015-03" db="EMBL/GenBank/DDBJ databases">
        <title>Draft genome sequence of a novel methanotroph (Sn10-6) isolated from flooded ricefield rhizosphere in India.</title>
        <authorList>
            <person name="Pandit P.S."/>
            <person name="Pore S.D."/>
            <person name="Arora P."/>
            <person name="Kapse N.G."/>
            <person name="Dhakephalkar P.K."/>
            <person name="Rahalkar M.C."/>
        </authorList>
    </citation>
    <scope>NUCLEOTIDE SEQUENCE [LARGE SCALE GENOMIC DNA]</scope>
    <source>
        <strain evidence="4">Sn10-6</strain>
    </source>
</reference>